<dbReference type="EMBL" id="HBGZ01009052">
    <property type="protein sequence ID" value="CAD9589694.1"/>
    <property type="molecule type" value="Transcribed_RNA"/>
</dbReference>
<dbReference type="Pfam" id="PF01925">
    <property type="entry name" value="TauE"/>
    <property type="match status" value="2"/>
</dbReference>
<evidence type="ECO:0000256" key="2">
    <source>
        <dbReference type="ARBA" id="ARBA00022692"/>
    </source>
</evidence>
<feature type="transmembrane region" description="Helical" evidence="5">
    <location>
        <begin position="336"/>
        <end position="356"/>
    </location>
</feature>
<sequence>MPPRIIHIIALAALLISSAAAFEWLDLVSESSDRVNDASTSRIFTILDSLTSSPATQPLLFDQQHANSTDFVNNHPSDHAPLFPLKAEDFIGFFLAALGLILAAGGGIGGGGILVPIYILVLGFMPKHAIPLSNVTVFGGAIANTIRNVRQRHPTADRPLIDWDLILVMEPSTLAGALIGANLNKVLSETVIAVMLVILLTFTAYNTLKKAMKLYKKESVELMKKNIGTRTVSPSTVIKDDSDALLDLNQYLLLNDSLEEFESNDHLGASGDFTAGELSMQEVTNFGTGPHSPISVQNGYDDYYYNDKEDDFPEHVDPFQLQQILDEERHPKRTKIALIVTMFLVVLTINILKGGGGFQPLGIECGSAAFWVAQVVLLLWIFMIAFIARKTLIKDTKRKIDAGYSYLPEDVRWDERSTVVYPLISTLAGLCGGLFGVGGGIIKGPLMLAIGVHPTVASATSACMIFFTSFTATTTFAVYGLLVKDYALICVLLGFLSTLLGQTIMNYVLGKSKRNSYIAFSIGIVVFLSAVLMTVQSVTHLLSDHADEEMSSLCQTHLSGPNAP</sequence>
<accession>A0A7S2KYY4</accession>
<evidence type="ECO:0000256" key="5">
    <source>
        <dbReference type="SAM" id="Phobius"/>
    </source>
</evidence>
<reference evidence="7" key="1">
    <citation type="submission" date="2021-01" db="EMBL/GenBank/DDBJ databases">
        <authorList>
            <person name="Corre E."/>
            <person name="Pelletier E."/>
            <person name="Niang G."/>
            <person name="Scheremetjew M."/>
            <person name="Finn R."/>
            <person name="Kale V."/>
            <person name="Holt S."/>
            <person name="Cochrane G."/>
            <person name="Meng A."/>
            <person name="Brown T."/>
            <person name="Cohen L."/>
        </authorList>
    </citation>
    <scope>NUCLEOTIDE SEQUENCE</scope>
    <source>
        <strain evidence="7">SM1012Den-03</strain>
    </source>
</reference>
<evidence type="ECO:0008006" key="8">
    <source>
        <dbReference type="Google" id="ProtNLM"/>
    </source>
</evidence>
<gene>
    <name evidence="7" type="ORF">SMAR0320_LOCUS6505</name>
</gene>
<dbReference type="GO" id="GO:0016567">
    <property type="term" value="P:protein ubiquitination"/>
    <property type="evidence" value="ECO:0007669"/>
    <property type="project" value="TreeGrafter"/>
</dbReference>
<feature type="transmembrane region" description="Helical" evidence="5">
    <location>
        <begin position="517"/>
        <end position="535"/>
    </location>
</feature>
<organism evidence="7">
    <name type="scientific">Skeletonema marinoi</name>
    <dbReference type="NCBI Taxonomy" id="267567"/>
    <lineage>
        <taxon>Eukaryota</taxon>
        <taxon>Sar</taxon>
        <taxon>Stramenopiles</taxon>
        <taxon>Ochrophyta</taxon>
        <taxon>Bacillariophyta</taxon>
        <taxon>Coscinodiscophyceae</taxon>
        <taxon>Thalassiosirophycidae</taxon>
        <taxon>Thalassiosirales</taxon>
        <taxon>Skeletonemataceae</taxon>
        <taxon>Skeletonema</taxon>
        <taxon>Skeletonema marinoi-dohrnii complex</taxon>
    </lineage>
</organism>
<keyword evidence="4 5" id="KW-0472">Membrane</keyword>
<protein>
    <recommendedName>
        <fullName evidence="8">Membrane transporter protein</fullName>
    </recommendedName>
</protein>
<dbReference type="GO" id="GO:0016020">
    <property type="term" value="C:membrane"/>
    <property type="evidence" value="ECO:0007669"/>
    <property type="project" value="UniProtKB-SubCell"/>
</dbReference>
<dbReference type="GO" id="GO:0031464">
    <property type="term" value="C:Cul4A-RING E3 ubiquitin ligase complex"/>
    <property type="evidence" value="ECO:0007669"/>
    <property type="project" value="TreeGrafter"/>
</dbReference>
<name>A0A7S2KYY4_9STRA</name>
<feature type="chain" id="PRO_5031404478" description="Membrane transporter protein" evidence="6">
    <location>
        <begin position="22"/>
        <end position="564"/>
    </location>
</feature>
<feature type="transmembrane region" description="Helical" evidence="5">
    <location>
        <begin position="454"/>
        <end position="479"/>
    </location>
</feature>
<keyword evidence="6" id="KW-0732">Signal</keyword>
<evidence type="ECO:0000256" key="6">
    <source>
        <dbReference type="SAM" id="SignalP"/>
    </source>
</evidence>
<feature type="transmembrane region" description="Helical" evidence="5">
    <location>
        <begin position="90"/>
        <end position="121"/>
    </location>
</feature>
<feature type="transmembrane region" description="Helical" evidence="5">
    <location>
        <begin position="486"/>
        <end position="505"/>
    </location>
</feature>
<feature type="signal peptide" evidence="6">
    <location>
        <begin position="1"/>
        <end position="21"/>
    </location>
</feature>
<evidence type="ECO:0000256" key="3">
    <source>
        <dbReference type="ARBA" id="ARBA00022989"/>
    </source>
</evidence>
<feature type="transmembrane region" description="Helical" evidence="5">
    <location>
        <begin position="419"/>
        <end position="442"/>
    </location>
</feature>
<dbReference type="AlphaFoldDB" id="A0A7S2KYY4"/>
<feature type="transmembrane region" description="Helical" evidence="5">
    <location>
        <begin position="368"/>
        <end position="388"/>
    </location>
</feature>
<dbReference type="PANTHER" id="PTHR14255:SF3">
    <property type="entry name" value="SULFITE EXPORTER TAUE_SAFE FAMILY PROTEIN 5-RELATED"/>
    <property type="match status" value="1"/>
</dbReference>
<evidence type="ECO:0000256" key="1">
    <source>
        <dbReference type="ARBA" id="ARBA00004141"/>
    </source>
</evidence>
<feature type="transmembrane region" description="Helical" evidence="5">
    <location>
        <begin position="191"/>
        <end position="208"/>
    </location>
</feature>
<keyword evidence="2 5" id="KW-0812">Transmembrane</keyword>
<dbReference type="PANTHER" id="PTHR14255">
    <property type="entry name" value="CEREBLON"/>
    <property type="match status" value="1"/>
</dbReference>
<dbReference type="InterPro" id="IPR002781">
    <property type="entry name" value="TM_pro_TauE-like"/>
</dbReference>
<keyword evidence="3 5" id="KW-1133">Transmembrane helix</keyword>
<evidence type="ECO:0000256" key="4">
    <source>
        <dbReference type="ARBA" id="ARBA00023136"/>
    </source>
</evidence>
<comment type="subcellular location">
    <subcellularLocation>
        <location evidence="1">Membrane</location>
        <topology evidence="1">Multi-pass membrane protein</topology>
    </subcellularLocation>
</comment>
<proteinExistence type="predicted"/>
<evidence type="ECO:0000313" key="7">
    <source>
        <dbReference type="EMBL" id="CAD9589694.1"/>
    </source>
</evidence>